<proteinExistence type="predicted"/>
<sequence>MNKFRLRLKLVMGDSEARSKLPAGYKQGVSRPFYSTFVDLQLLKNGKVSRKDKLFMLILVAVGIIVRAYKLPTPPRAVFDEVHYLGYALDYLHGDFFVDVHPPLAKLIFYWITLFLSPGANADTLKVGDKFDPSLPYVALRLFPVVCGILAIVLSYRLLRVSGCRSWISFTGAFLVAIENSLVTQSRLILIDAPLIFAISLTVFAIQKADLVTPFTRKWYQFIIVAGLGLGAAMSIKWVGFFTAAWVACISVLQLWNLLGDLDVSDRKWFAHLGVRLGAFVALPLTIYCSLFAVHFHLLPYGGLASGMLSPSFQATFKDATQAMPVQVLYGSTVTIKHNSLDFYLHSHNLTYKGGSGEQQVTLYGQSFDGNNEWIIETQNKTPEGALQKDYKEVKDGDVVRLYHKFTGKYLHVNDVRPPISEHDYSNEVSCAGDRDLLGDSNYEFTIRILAKKSHSKNDLPMIKLRATETIFQLIHRGTLCVVMSHKDKLPEWGHFQNEVLCVDEPTIPNTMWYVASNSHPLTDNDDKYERVHYKNLTFFDKLWEYHVVMWRVNAGLSGKKHPYASTPESWPFLTRGINYFTHRSARAGNNSEELGLHIYLIGNPVIYIAAFITIIIVVFSKGLYLIIALNPFKIPDQNATQEIYHRSSFRFLMGWVLHYFPYFWMTRELYMHHYLVPLYFSVLLLVQFAEYQVSQRRWVGYAVLASIVAGSIYYFIRLLPIIYGTAWTREGCLGARGIWDFDCSVFE</sequence>
<dbReference type="EMBL" id="JASBWR010000161">
    <property type="protein sequence ID" value="KAJ9090835.1"/>
    <property type="molecule type" value="Genomic_DNA"/>
</dbReference>
<comment type="caution">
    <text evidence="1">The sequence shown here is derived from an EMBL/GenBank/DDBJ whole genome shotgun (WGS) entry which is preliminary data.</text>
</comment>
<accession>A0ACC2UUX0</accession>
<protein>
    <submittedName>
        <fullName evidence="1">Uncharacterized protein</fullName>
    </submittedName>
</protein>
<evidence type="ECO:0000313" key="2">
    <source>
        <dbReference type="Proteomes" id="UP001241377"/>
    </source>
</evidence>
<gene>
    <name evidence="1" type="ORF">QFC19_009425</name>
</gene>
<evidence type="ECO:0000313" key="1">
    <source>
        <dbReference type="EMBL" id="KAJ9090835.1"/>
    </source>
</evidence>
<reference evidence="1" key="1">
    <citation type="submission" date="2023-04" db="EMBL/GenBank/DDBJ databases">
        <title>Draft Genome sequencing of Naganishia species isolated from polar environments using Oxford Nanopore Technology.</title>
        <authorList>
            <person name="Leo P."/>
            <person name="Venkateswaran K."/>
        </authorList>
    </citation>
    <scope>NUCLEOTIDE SEQUENCE</scope>
    <source>
        <strain evidence="1">MNA-CCFEE 5261</strain>
    </source>
</reference>
<organism evidence="1 2">
    <name type="scientific">Naganishia cerealis</name>
    <dbReference type="NCBI Taxonomy" id="610337"/>
    <lineage>
        <taxon>Eukaryota</taxon>
        <taxon>Fungi</taxon>
        <taxon>Dikarya</taxon>
        <taxon>Basidiomycota</taxon>
        <taxon>Agaricomycotina</taxon>
        <taxon>Tremellomycetes</taxon>
        <taxon>Filobasidiales</taxon>
        <taxon>Filobasidiaceae</taxon>
        <taxon>Naganishia</taxon>
    </lineage>
</organism>
<keyword evidence="2" id="KW-1185">Reference proteome</keyword>
<name>A0ACC2UUX0_9TREE</name>
<dbReference type="Proteomes" id="UP001241377">
    <property type="component" value="Unassembled WGS sequence"/>
</dbReference>